<comment type="caution">
    <text evidence="1">The sequence shown here is derived from an EMBL/GenBank/DDBJ whole genome shotgun (WGS) entry which is preliminary data.</text>
</comment>
<sequence>MPFDPNKELDLHLEGRKILTPSGLQQVWNLLPVKDVQARKPHITLESDPARPLRLVWRDDDGEWYRYTGPKKRN</sequence>
<proteinExistence type="predicted"/>
<gene>
    <name evidence="1" type="ORF">KSX_57890</name>
</gene>
<dbReference type="EMBL" id="BNJF01000003">
    <property type="protein sequence ID" value="GHO47626.1"/>
    <property type="molecule type" value="Genomic_DNA"/>
</dbReference>
<name>A0A8J3I530_9CHLR</name>
<evidence type="ECO:0000313" key="2">
    <source>
        <dbReference type="Proteomes" id="UP000612362"/>
    </source>
</evidence>
<protein>
    <submittedName>
        <fullName evidence="1">Uncharacterized protein</fullName>
    </submittedName>
</protein>
<evidence type="ECO:0000313" key="1">
    <source>
        <dbReference type="EMBL" id="GHO47626.1"/>
    </source>
</evidence>
<dbReference type="AlphaFoldDB" id="A0A8J3I530"/>
<organism evidence="1 2">
    <name type="scientific">Ktedonospora formicarum</name>
    <dbReference type="NCBI Taxonomy" id="2778364"/>
    <lineage>
        <taxon>Bacteria</taxon>
        <taxon>Bacillati</taxon>
        <taxon>Chloroflexota</taxon>
        <taxon>Ktedonobacteria</taxon>
        <taxon>Ktedonobacterales</taxon>
        <taxon>Ktedonobacteraceae</taxon>
        <taxon>Ktedonospora</taxon>
    </lineage>
</organism>
<keyword evidence="2" id="KW-1185">Reference proteome</keyword>
<reference evidence="1" key="1">
    <citation type="submission" date="2020-10" db="EMBL/GenBank/DDBJ databases">
        <title>Taxonomic study of unclassified bacteria belonging to the class Ktedonobacteria.</title>
        <authorList>
            <person name="Yabe S."/>
            <person name="Wang C.M."/>
            <person name="Zheng Y."/>
            <person name="Sakai Y."/>
            <person name="Cavaletti L."/>
            <person name="Monciardini P."/>
            <person name="Donadio S."/>
        </authorList>
    </citation>
    <scope>NUCLEOTIDE SEQUENCE</scope>
    <source>
        <strain evidence="1">SOSP1-1</strain>
    </source>
</reference>
<accession>A0A8J3I530</accession>
<dbReference type="Proteomes" id="UP000612362">
    <property type="component" value="Unassembled WGS sequence"/>
</dbReference>